<accession>A0AAQ3K4Y5</accession>
<proteinExistence type="predicted"/>
<evidence type="ECO:0000313" key="2">
    <source>
        <dbReference type="EMBL" id="WOL01219.1"/>
    </source>
</evidence>
<dbReference type="InterPro" id="IPR005135">
    <property type="entry name" value="Endo/exonuclease/phosphatase"/>
</dbReference>
<dbReference type="Gene3D" id="3.60.10.10">
    <property type="entry name" value="Endonuclease/exonuclease/phosphatase"/>
    <property type="match status" value="1"/>
</dbReference>
<dbReference type="Pfam" id="PF03372">
    <property type="entry name" value="Exo_endo_phos"/>
    <property type="match status" value="1"/>
</dbReference>
<dbReference type="AlphaFoldDB" id="A0AAQ3K4Y5"/>
<protein>
    <recommendedName>
        <fullName evidence="1">Endonuclease/exonuclease/phosphatase domain-containing protein</fullName>
    </recommendedName>
</protein>
<sequence length="122" mass="14122">MKVLSWNIRGGLKETAWDHLTILLKEHNPDLILLVETHLNEENSLLCINKFGHNWSGLFVAAEGRSGGIVFVWKKLYYEAKLLFSCDQLMNILIQPLNKQPWLLSGIYASNIPKERSILWKF</sequence>
<name>A0AAQ3K4Y5_9LILI</name>
<evidence type="ECO:0000259" key="1">
    <source>
        <dbReference type="Pfam" id="PF03372"/>
    </source>
</evidence>
<dbReference type="Proteomes" id="UP001327560">
    <property type="component" value="Chromosome 3"/>
</dbReference>
<reference evidence="2 3" key="1">
    <citation type="submission" date="2023-10" db="EMBL/GenBank/DDBJ databases">
        <title>Chromosome-scale genome assembly provides insights into flower coloration mechanisms of Canna indica.</title>
        <authorList>
            <person name="Li C."/>
        </authorList>
    </citation>
    <scope>NUCLEOTIDE SEQUENCE [LARGE SCALE GENOMIC DNA]</scope>
    <source>
        <tissue evidence="2">Flower</tissue>
    </source>
</reference>
<keyword evidence="3" id="KW-1185">Reference proteome</keyword>
<dbReference type="GO" id="GO:0003824">
    <property type="term" value="F:catalytic activity"/>
    <property type="evidence" value="ECO:0007669"/>
    <property type="project" value="InterPro"/>
</dbReference>
<dbReference type="PANTHER" id="PTHR35218:SF9">
    <property type="entry name" value="ENDONUCLEASE_EXONUCLEASE_PHOSPHATASE DOMAIN-CONTAINING PROTEIN"/>
    <property type="match status" value="1"/>
</dbReference>
<dbReference type="InterPro" id="IPR036691">
    <property type="entry name" value="Endo/exonu/phosph_ase_sf"/>
</dbReference>
<dbReference type="EMBL" id="CP136892">
    <property type="protein sequence ID" value="WOL01219.1"/>
    <property type="molecule type" value="Genomic_DNA"/>
</dbReference>
<feature type="domain" description="Endonuclease/exonuclease/phosphatase" evidence="1">
    <location>
        <begin position="4"/>
        <end position="75"/>
    </location>
</feature>
<dbReference type="SUPFAM" id="SSF56219">
    <property type="entry name" value="DNase I-like"/>
    <property type="match status" value="1"/>
</dbReference>
<evidence type="ECO:0000313" key="3">
    <source>
        <dbReference type="Proteomes" id="UP001327560"/>
    </source>
</evidence>
<gene>
    <name evidence="2" type="ORF">Cni_G09933</name>
</gene>
<organism evidence="2 3">
    <name type="scientific">Canna indica</name>
    <name type="common">Indian-shot</name>
    <dbReference type="NCBI Taxonomy" id="4628"/>
    <lineage>
        <taxon>Eukaryota</taxon>
        <taxon>Viridiplantae</taxon>
        <taxon>Streptophyta</taxon>
        <taxon>Embryophyta</taxon>
        <taxon>Tracheophyta</taxon>
        <taxon>Spermatophyta</taxon>
        <taxon>Magnoliopsida</taxon>
        <taxon>Liliopsida</taxon>
        <taxon>Zingiberales</taxon>
        <taxon>Cannaceae</taxon>
        <taxon>Canna</taxon>
    </lineage>
</organism>
<dbReference type="PANTHER" id="PTHR35218">
    <property type="entry name" value="RNASE H DOMAIN-CONTAINING PROTEIN"/>
    <property type="match status" value="1"/>
</dbReference>